<feature type="region of interest" description="Disordered" evidence="1">
    <location>
        <begin position="29"/>
        <end position="67"/>
    </location>
</feature>
<gene>
    <name evidence="2" type="ORF">FOPG_18779</name>
</gene>
<name>X0GMX5_FUSOX</name>
<protein>
    <submittedName>
        <fullName evidence="2">Uncharacterized protein</fullName>
    </submittedName>
</protein>
<reference evidence="2" key="2">
    <citation type="submission" date="2014-03" db="EMBL/GenBank/DDBJ databases">
        <title>The Genome Annotation of Fusarium oxysporum PHW808.</title>
        <authorList>
            <consortium name="The Broad Institute Genomics Platform"/>
            <person name="Ma L.-J."/>
            <person name="Corby-Kistler H."/>
            <person name="Broz K."/>
            <person name="Gale L.R."/>
            <person name="Jonkers W."/>
            <person name="O'Donnell K."/>
            <person name="Ploetz R."/>
            <person name="Steinberg C."/>
            <person name="Schwartz D.C."/>
            <person name="VanEtten H."/>
            <person name="Zhou S."/>
            <person name="Young S.K."/>
            <person name="Zeng Q."/>
            <person name="Gargeya S."/>
            <person name="Fitzgerald M."/>
            <person name="Abouelleil A."/>
            <person name="Alvarado L."/>
            <person name="Chapman S.B."/>
            <person name="Gainer-Dewar J."/>
            <person name="Goldberg J."/>
            <person name="Griggs A."/>
            <person name="Gujja S."/>
            <person name="Hansen M."/>
            <person name="Howarth C."/>
            <person name="Imamovic A."/>
            <person name="Ireland A."/>
            <person name="Larimer J."/>
            <person name="McCowan C."/>
            <person name="Murphy C."/>
            <person name="Pearson M."/>
            <person name="Poon T.W."/>
            <person name="Priest M."/>
            <person name="Roberts A."/>
            <person name="Saif S."/>
            <person name="Shea T."/>
            <person name="Sykes S."/>
            <person name="Wortman J."/>
            <person name="Nusbaum C."/>
            <person name="Birren B."/>
        </authorList>
    </citation>
    <scope>NUCLEOTIDE SEQUENCE</scope>
    <source>
        <strain evidence="2">54008</strain>
    </source>
</reference>
<dbReference type="EMBL" id="KK033804">
    <property type="protein sequence ID" value="EXL64977.1"/>
    <property type="molecule type" value="Genomic_DNA"/>
</dbReference>
<evidence type="ECO:0000313" key="2">
    <source>
        <dbReference type="EMBL" id="EXL64977.1"/>
    </source>
</evidence>
<sequence>MDDGLLRSSISQYKVHWRASFGRRFRQGHEGWGDSQSHRSQILVPGELKSNPPTDKGSMAPHEGMGI</sequence>
<accession>X0GMX5</accession>
<dbReference type="AlphaFoldDB" id="X0GMX5"/>
<reference evidence="2" key="1">
    <citation type="submission" date="2011-11" db="EMBL/GenBank/DDBJ databases">
        <title>The Genome Sequence of Fusarium oxysporum PHW808.</title>
        <authorList>
            <consortium name="The Broad Institute Genome Sequencing Platform"/>
            <person name="Ma L.-J."/>
            <person name="Gale L.R."/>
            <person name="Schwartz D.C."/>
            <person name="Zhou S."/>
            <person name="Corby-Kistler H."/>
            <person name="Young S.K."/>
            <person name="Zeng Q."/>
            <person name="Gargeya S."/>
            <person name="Fitzgerald M."/>
            <person name="Haas B."/>
            <person name="Abouelleil A."/>
            <person name="Alvarado L."/>
            <person name="Arachchi H.M."/>
            <person name="Berlin A."/>
            <person name="Brown A."/>
            <person name="Chapman S.B."/>
            <person name="Chen Z."/>
            <person name="Dunbar C."/>
            <person name="Freedman E."/>
            <person name="Gearin G."/>
            <person name="Goldberg J."/>
            <person name="Griggs A."/>
            <person name="Gujja S."/>
            <person name="Heiman D."/>
            <person name="Howarth C."/>
            <person name="Larson L."/>
            <person name="Lui A."/>
            <person name="MacDonald P.J.P."/>
            <person name="Montmayeur A."/>
            <person name="Murphy C."/>
            <person name="Neiman D."/>
            <person name="Pearson M."/>
            <person name="Priest M."/>
            <person name="Roberts A."/>
            <person name="Saif S."/>
            <person name="Shea T."/>
            <person name="Shenoy N."/>
            <person name="Sisk P."/>
            <person name="Stolte C."/>
            <person name="Sykes S."/>
            <person name="Wortman J."/>
            <person name="Nusbaum C."/>
            <person name="Birren B."/>
        </authorList>
    </citation>
    <scope>NUCLEOTIDE SEQUENCE [LARGE SCALE GENOMIC DNA]</scope>
    <source>
        <strain evidence="2">54008</strain>
    </source>
</reference>
<evidence type="ECO:0000256" key="1">
    <source>
        <dbReference type="SAM" id="MobiDB-lite"/>
    </source>
</evidence>
<proteinExistence type="predicted"/>
<dbReference type="Proteomes" id="UP000030676">
    <property type="component" value="Unassembled WGS sequence"/>
</dbReference>
<dbReference type="HOGENOM" id="CLU_2812456_0_0_1"/>
<organism evidence="2">
    <name type="scientific">Fusarium oxysporum f. sp. conglutinans race 2 54008</name>
    <dbReference type="NCBI Taxonomy" id="1089457"/>
    <lineage>
        <taxon>Eukaryota</taxon>
        <taxon>Fungi</taxon>
        <taxon>Dikarya</taxon>
        <taxon>Ascomycota</taxon>
        <taxon>Pezizomycotina</taxon>
        <taxon>Sordariomycetes</taxon>
        <taxon>Hypocreomycetidae</taxon>
        <taxon>Hypocreales</taxon>
        <taxon>Nectriaceae</taxon>
        <taxon>Fusarium</taxon>
        <taxon>Fusarium oxysporum species complex</taxon>
    </lineage>
</organism>